<dbReference type="AlphaFoldDB" id="A0A1G8YLQ6"/>
<reference evidence="5" key="1">
    <citation type="submission" date="2016-10" db="EMBL/GenBank/DDBJ databases">
        <authorList>
            <person name="Varghese N."/>
            <person name="Submissions S."/>
        </authorList>
    </citation>
    <scope>NUCLEOTIDE SEQUENCE [LARGE SCALE GENOMIC DNA]</scope>
    <source>
        <strain evidence="5">CGMCC 1.11022</strain>
    </source>
</reference>
<evidence type="ECO:0000256" key="1">
    <source>
        <dbReference type="ARBA" id="ARBA00034772"/>
    </source>
</evidence>
<keyword evidence="5" id="KW-1185">Reference proteome</keyword>
<evidence type="ECO:0000313" key="5">
    <source>
        <dbReference type="Proteomes" id="UP000198894"/>
    </source>
</evidence>
<dbReference type="InterPro" id="IPR008948">
    <property type="entry name" value="L-Aspartase-like"/>
</dbReference>
<dbReference type="InterPro" id="IPR012789">
    <property type="entry name" value="Protocat_PcaB-like"/>
</dbReference>
<dbReference type="EC" id="5.5.1.2" evidence="2"/>
<sequence length="356" mass="38101">MIAAFDNPLLSGPLLSGLLGDEKMATLLGVEAELATMLQFEKALADAEAALGIVPAAAASAIGRVLDNFRPEIQALRDATARDGVMVPELVRQIRHAVGEPHSQHVHFGATSQDVIDTAMILRIRACIDLLEERLSALVVAFDDLGHRFGDRPLMARTRMQAAIPISVADRVASWREPLVRHHERLQSVRGSILVVQFGGAAGTLEKFAQKGAAIRAALARQLSLGDAPQWHSQRDRIAELANWLSLVTGGLGKFGQDIALMAQAGDELQRAGGGSSSAMAHKRNPIDAEMLVTLGRYNAVQVSGMHHALIHEQERSGAAWTLEWLILPQMLMAAGASTCVADRLVRTIAAIGGKG</sequence>
<dbReference type="Gene3D" id="1.20.200.10">
    <property type="entry name" value="Fumarase/aspartase (Central domain)"/>
    <property type="match status" value="1"/>
</dbReference>
<evidence type="ECO:0000313" key="4">
    <source>
        <dbReference type="EMBL" id="SDK03623.1"/>
    </source>
</evidence>
<protein>
    <recommendedName>
        <fullName evidence="2">3-carboxy-cis,cis-muconate cycloisomerase</fullName>
        <ecNumber evidence="2">5.5.1.2</ecNumber>
    </recommendedName>
</protein>
<gene>
    <name evidence="4" type="ORF">SAMN05428953_11115</name>
</gene>
<organism evidence="4 5">
    <name type="scientific">Mesorhizobium muleiense</name>
    <dbReference type="NCBI Taxonomy" id="1004279"/>
    <lineage>
        <taxon>Bacteria</taxon>
        <taxon>Pseudomonadati</taxon>
        <taxon>Pseudomonadota</taxon>
        <taxon>Alphaproteobacteria</taxon>
        <taxon>Hyphomicrobiales</taxon>
        <taxon>Phyllobacteriaceae</taxon>
        <taxon>Mesorhizobium</taxon>
    </lineage>
</organism>
<dbReference type="InterPro" id="IPR000362">
    <property type="entry name" value="Fumarate_lyase_fam"/>
</dbReference>
<feature type="domain" description="Fumarate lyase N-terminal" evidence="3">
    <location>
        <begin position="39"/>
        <end position="293"/>
    </location>
</feature>
<dbReference type="PANTHER" id="PTHR43172">
    <property type="entry name" value="ADENYLOSUCCINATE LYASE"/>
    <property type="match status" value="1"/>
</dbReference>
<dbReference type="InterPro" id="IPR022761">
    <property type="entry name" value="Fumarate_lyase_N"/>
</dbReference>
<dbReference type="NCBIfam" id="NF004631">
    <property type="entry name" value="PRK05975.1"/>
    <property type="match status" value="1"/>
</dbReference>
<dbReference type="PRINTS" id="PR00145">
    <property type="entry name" value="ARGSUCLYASE"/>
</dbReference>
<evidence type="ECO:0000256" key="2">
    <source>
        <dbReference type="NCBIfam" id="TIGR02426"/>
    </source>
</evidence>
<dbReference type="Pfam" id="PF00206">
    <property type="entry name" value="Lyase_1"/>
    <property type="match status" value="1"/>
</dbReference>
<dbReference type="PRINTS" id="PR00149">
    <property type="entry name" value="FUMRATELYASE"/>
</dbReference>
<accession>A0A1G8YLQ6</accession>
<dbReference type="GO" id="GO:0019619">
    <property type="term" value="P:3,4-dihydroxybenzoate catabolic process"/>
    <property type="evidence" value="ECO:0007669"/>
    <property type="project" value="InterPro"/>
</dbReference>
<proteinExistence type="inferred from homology"/>
<comment type="similarity">
    <text evidence="1">Belongs to the class-II fumarase/aspartase family.</text>
</comment>
<dbReference type="Proteomes" id="UP000198894">
    <property type="component" value="Unassembled WGS sequence"/>
</dbReference>
<dbReference type="EMBL" id="FNEE01000011">
    <property type="protein sequence ID" value="SDK03623.1"/>
    <property type="molecule type" value="Genomic_DNA"/>
</dbReference>
<dbReference type="SUPFAM" id="SSF48557">
    <property type="entry name" value="L-aspartase-like"/>
    <property type="match status" value="1"/>
</dbReference>
<name>A0A1G8YLQ6_9HYPH</name>
<dbReference type="RefSeq" id="WP_091595728.1">
    <property type="nucleotide sequence ID" value="NZ_FNEE01000011.1"/>
</dbReference>
<dbReference type="PANTHER" id="PTHR43172:SF2">
    <property type="entry name" value="ADENYLOSUCCINATE LYASE C-TERMINAL DOMAIN-CONTAINING PROTEIN"/>
    <property type="match status" value="1"/>
</dbReference>
<dbReference type="GO" id="GO:0047472">
    <property type="term" value="F:3-carboxy-cis,cis-muconate cycloisomerase activity"/>
    <property type="evidence" value="ECO:0007669"/>
    <property type="project" value="UniProtKB-UniRule"/>
</dbReference>
<keyword evidence="4" id="KW-0413">Isomerase</keyword>
<evidence type="ECO:0000259" key="3">
    <source>
        <dbReference type="Pfam" id="PF00206"/>
    </source>
</evidence>
<dbReference type="NCBIfam" id="TIGR02426">
    <property type="entry name" value="protocat_pcaB"/>
    <property type="match status" value="1"/>
</dbReference>